<evidence type="ECO:0000313" key="7">
    <source>
        <dbReference type="Proteomes" id="UP001156694"/>
    </source>
</evidence>
<dbReference type="PROSITE" id="PS50956">
    <property type="entry name" value="HTH_ASNC_2"/>
    <property type="match status" value="1"/>
</dbReference>
<keyword evidence="3" id="KW-0010">Activator</keyword>
<sequence length="156" mass="17553">MGRDLDKIDLRILEELEANGRLSIVDLAARINLSNTPCSERVKRLERTGYIKKYKAILDMERLGRAHLTVVQVSLSANGATSLTEFNRAIKEIPEVESCLMVAASFDYLLTIRTRDMAHFREVLGEKLNNLPSILQTSSFAVMETVANEASYFSRS</sequence>
<keyword evidence="1" id="KW-0805">Transcription regulation</keyword>
<dbReference type="InterPro" id="IPR011991">
    <property type="entry name" value="ArsR-like_HTH"/>
</dbReference>
<gene>
    <name evidence="6" type="ORF">GCM10007939_00080</name>
</gene>
<dbReference type="SUPFAM" id="SSF54909">
    <property type="entry name" value="Dimeric alpha+beta barrel"/>
    <property type="match status" value="1"/>
</dbReference>
<dbReference type="Gene3D" id="3.30.70.920">
    <property type="match status" value="1"/>
</dbReference>
<evidence type="ECO:0000256" key="4">
    <source>
        <dbReference type="ARBA" id="ARBA00023163"/>
    </source>
</evidence>
<dbReference type="Pfam" id="PF13412">
    <property type="entry name" value="HTH_24"/>
    <property type="match status" value="1"/>
</dbReference>
<dbReference type="Gene3D" id="1.10.10.10">
    <property type="entry name" value="Winged helix-like DNA-binding domain superfamily/Winged helix DNA-binding domain"/>
    <property type="match status" value="1"/>
</dbReference>
<dbReference type="Pfam" id="PF01037">
    <property type="entry name" value="AsnC_trans_reg"/>
    <property type="match status" value="1"/>
</dbReference>
<protein>
    <submittedName>
        <fullName evidence="6">AsnC family transcriptional regulator</fullName>
    </submittedName>
</protein>
<evidence type="ECO:0000259" key="5">
    <source>
        <dbReference type="PROSITE" id="PS50956"/>
    </source>
</evidence>
<proteinExistence type="predicted"/>
<dbReference type="EMBL" id="BSNN01000001">
    <property type="protein sequence ID" value="GLQ33725.1"/>
    <property type="molecule type" value="Genomic_DNA"/>
</dbReference>
<dbReference type="InterPro" id="IPR019888">
    <property type="entry name" value="Tscrpt_reg_AsnC-like"/>
</dbReference>
<evidence type="ECO:0000256" key="1">
    <source>
        <dbReference type="ARBA" id="ARBA00023015"/>
    </source>
</evidence>
<dbReference type="PANTHER" id="PTHR30154:SF0">
    <property type="entry name" value="LEUCINE-RESPONSIVE REGULATORY PROTEIN"/>
    <property type="match status" value="1"/>
</dbReference>
<dbReference type="InterPro" id="IPR036388">
    <property type="entry name" value="WH-like_DNA-bd_sf"/>
</dbReference>
<dbReference type="SMART" id="SM00344">
    <property type="entry name" value="HTH_ASNC"/>
    <property type="match status" value="1"/>
</dbReference>
<dbReference type="RefSeq" id="WP_284374889.1">
    <property type="nucleotide sequence ID" value="NZ_BSNN01000001.1"/>
</dbReference>
<dbReference type="PRINTS" id="PR00033">
    <property type="entry name" value="HTHASNC"/>
</dbReference>
<dbReference type="PANTHER" id="PTHR30154">
    <property type="entry name" value="LEUCINE-RESPONSIVE REGULATORY PROTEIN"/>
    <property type="match status" value="1"/>
</dbReference>
<dbReference type="InterPro" id="IPR011008">
    <property type="entry name" value="Dimeric_a/b-barrel"/>
</dbReference>
<dbReference type="CDD" id="cd00090">
    <property type="entry name" value="HTH_ARSR"/>
    <property type="match status" value="1"/>
</dbReference>
<feature type="domain" description="HTH asnC-type" evidence="5">
    <location>
        <begin position="5"/>
        <end position="66"/>
    </location>
</feature>
<keyword evidence="2" id="KW-0238">DNA-binding</keyword>
<dbReference type="InterPro" id="IPR000485">
    <property type="entry name" value="AsnC-type_HTH_dom"/>
</dbReference>
<keyword evidence="4" id="KW-0804">Transcription</keyword>
<evidence type="ECO:0000256" key="2">
    <source>
        <dbReference type="ARBA" id="ARBA00023125"/>
    </source>
</evidence>
<reference evidence="7" key="1">
    <citation type="journal article" date="2019" name="Int. J. Syst. Evol. Microbiol.">
        <title>The Global Catalogue of Microorganisms (GCM) 10K type strain sequencing project: providing services to taxonomists for standard genome sequencing and annotation.</title>
        <authorList>
            <consortium name="The Broad Institute Genomics Platform"/>
            <consortium name="The Broad Institute Genome Sequencing Center for Infectious Disease"/>
            <person name="Wu L."/>
            <person name="Ma J."/>
        </authorList>
    </citation>
    <scope>NUCLEOTIDE SEQUENCE [LARGE SCALE GENOMIC DNA]</scope>
    <source>
        <strain evidence="7">NBRC 110140</strain>
    </source>
</reference>
<evidence type="ECO:0000313" key="6">
    <source>
        <dbReference type="EMBL" id="GLQ33725.1"/>
    </source>
</evidence>
<organism evidence="6 7">
    <name type="scientific">Amylibacter marinus</name>
    <dbReference type="NCBI Taxonomy" id="1475483"/>
    <lineage>
        <taxon>Bacteria</taxon>
        <taxon>Pseudomonadati</taxon>
        <taxon>Pseudomonadota</taxon>
        <taxon>Alphaproteobacteria</taxon>
        <taxon>Rhodobacterales</taxon>
        <taxon>Paracoccaceae</taxon>
        <taxon>Amylibacter</taxon>
    </lineage>
</organism>
<dbReference type="SUPFAM" id="SSF46785">
    <property type="entry name" value="Winged helix' DNA-binding domain"/>
    <property type="match status" value="1"/>
</dbReference>
<dbReference type="InterPro" id="IPR019887">
    <property type="entry name" value="Tscrpt_reg_AsnC/Lrp_C"/>
</dbReference>
<dbReference type="InterPro" id="IPR036390">
    <property type="entry name" value="WH_DNA-bd_sf"/>
</dbReference>
<comment type="caution">
    <text evidence="6">The sequence shown here is derived from an EMBL/GenBank/DDBJ whole genome shotgun (WGS) entry which is preliminary data.</text>
</comment>
<accession>A0ABQ5VQQ1</accession>
<dbReference type="InterPro" id="IPR019885">
    <property type="entry name" value="Tscrpt_reg_HTH_AsnC-type_CS"/>
</dbReference>
<dbReference type="PROSITE" id="PS00519">
    <property type="entry name" value="HTH_ASNC_1"/>
    <property type="match status" value="1"/>
</dbReference>
<evidence type="ECO:0000256" key="3">
    <source>
        <dbReference type="ARBA" id="ARBA00023159"/>
    </source>
</evidence>
<name>A0ABQ5VQQ1_9RHOB</name>
<keyword evidence="7" id="KW-1185">Reference proteome</keyword>
<dbReference type="Proteomes" id="UP001156694">
    <property type="component" value="Unassembled WGS sequence"/>
</dbReference>